<evidence type="ECO:0000313" key="2">
    <source>
        <dbReference type="EMBL" id="MFC4617994.1"/>
    </source>
</evidence>
<dbReference type="RefSeq" id="WP_376845003.1">
    <property type="nucleotide sequence ID" value="NZ_JBHSFW010000001.1"/>
</dbReference>
<evidence type="ECO:0000256" key="1">
    <source>
        <dbReference type="SAM" id="Phobius"/>
    </source>
</evidence>
<comment type="caution">
    <text evidence="2">The sequence shown here is derived from an EMBL/GenBank/DDBJ whole genome shotgun (WGS) entry which is preliminary data.</text>
</comment>
<proteinExistence type="predicted"/>
<protein>
    <submittedName>
        <fullName evidence="2">Uncharacterized protein</fullName>
    </submittedName>
</protein>
<dbReference type="EMBL" id="JBHSFW010000001">
    <property type="protein sequence ID" value="MFC4617994.1"/>
    <property type="molecule type" value="Genomic_DNA"/>
</dbReference>
<reference evidence="3" key="1">
    <citation type="journal article" date="2019" name="Int. J. Syst. Evol. Microbiol.">
        <title>The Global Catalogue of Microorganisms (GCM) 10K type strain sequencing project: providing services to taxonomists for standard genome sequencing and annotation.</title>
        <authorList>
            <consortium name="The Broad Institute Genomics Platform"/>
            <consortium name="The Broad Institute Genome Sequencing Center for Infectious Disease"/>
            <person name="Wu L."/>
            <person name="Ma J."/>
        </authorList>
    </citation>
    <scope>NUCLEOTIDE SEQUENCE [LARGE SCALE GENOMIC DNA]</scope>
    <source>
        <strain evidence="3">CGMCC 1.16306</strain>
    </source>
</reference>
<feature type="transmembrane region" description="Helical" evidence="1">
    <location>
        <begin position="19"/>
        <end position="36"/>
    </location>
</feature>
<organism evidence="2 3">
    <name type="scientific">Camelliibacillus cellulosilyticus</name>
    <dbReference type="NCBI Taxonomy" id="2174486"/>
    <lineage>
        <taxon>Bacteria</taxon>
        <taxon>Bacillati</taxon>
        <taxon>Bacillota</taxon>
        <taxon>Bacilli</taxon>
        <taxon>Bacillales</taxon>
        <taxon>Sporolactobacillaceae</taxon>
        <taxon>Camelliibacillus</taxon>
    </lineage>
</organism>
<accession>A0ABV9GKE0</accession>
<gene>
    <name evidence="2" type="ORF">ACFO4N_04525</name>
</gene>
<dbReference type="Proteomes" id="UP001596022">
    <property type="component" value="Unassembled WGS sequence"/>
</dbReference>
<name>A0ABV9GKE0_9BACL</name>
<sequence length="295" mass="33894">MTIDQKQAKKGGSFRLTPWLWPIIAAFITAVLLFYYNDKKETEQSLTYFPDDPTLTFTKSQTDLTLNDGKLEWLASSKTDQPVYLRQDVSLLFKNNKLIGMLSTWDKETDGLVQEQTLPIKKSGGFEAITIHHAETHYPGDSIKGKETMSYDHLYIMSTPQGFQSFKVPVTPDETARFLALKKTERHHQEALLKKAAEKYHLRLNNYSIFPLTYLHVYDQNPLPGLDQKTSHRVISQLWEGLYKHFLLGFHGEDGRIKKPIGSMTPLILYNKRATDILVVIETASKEILLFKQTI</sequence>
<keyword evidence="1" id="KW-0812">Transmembrane</keyword>
<evidence type="ECO:0000313" key="3">
    <source>
        <dbReference type="Proteomes" id="UP001596022"/>
    </source>
</evidence>
<keyword evidence="3" id="KW-1185">Reference proteome</keyword>
<keyword evidence="1" id="KW-0472">Membrane</keyword>
<keyword evidence="1" id="KW-1133">Transmembrane helix</keyword>